<dbReference type="PANTHER" id="PTHR10937:SF14">
    <property type="entry name" value="FRUCTOSELYSINE 6-PHOSPHATE DEGLYCASE"/>
    <property type="match status" value="1"/>
</dbReference>
<dbReference type="GO" id="GO:0006047">
    <property type="term" value="P:UDP-N-acetylglucosamine metabolic process"/>
    <property type="evidence" value="ECO:0007669"/>
    <property type="project" value="TreeGrafter"/>
</dbReference>
<dbReference type="Proteomes" id="UP000234641">
    <property type="component" value="Unassembled WGS sequence"/>
</dbReference>
<dbReference type="Pfam" id="PF01380">
    <property type="entry name" value="SIS"/>
    <property type="match status" value="1"/>
</dbReference>
<dbReference type="EMBL" id="FXYY01000010">
    <property type="protein sequence ID" value="SMX83985.1"/>
    <property type="molecule type" value="Genomic_DNA"/>
</dbReference>
<sequence length="334" mass="36926">MTADVNRNSVDTIEAQLASAIEAVKAKDRFANVYLVACGGSFANMLPIEHLLETETGRVAVHALNAREFTTRMPKALGEHSLVISCSHSGDTPETVRATSVAREAGATTIALTNLGGSPLDEAAEFAIYYQHGEGRLYAYSASPLLYRLSWAIIDELEGTEWSARASAAAAELDGIVAQLQKEHGGPADVWAKAHRREALIYTLGSGPNYGQSYAFAICFLQEMLWVHSQAIHSAEYFHGPFEITEDDVPFIELLGLGPSREIDQRAHDFVTRTSEHVLTLDAEEWDLSRIDAALRPSYTQLVFGPLLRVYADALSDHRGHPMTVRRYMWRTEY</sequence>
<accession>A0A2H1J8Z9</accession>
<gene>
    <name evidence="2" type="ORF">BLIN9172_01901</name>
</gene>
<organism evidence="2 3">
    <name type="scientific">Brevibacterium linens ATCC 9172</name>
    <dbReference type="NCBI Taxonomy" id="1255617"/>
    <lineage>
        <taxon>Bacteria</taxon>
        <taxon>Bacillati</taxon>
        <taxon>Actinomycetota</taxon>
        <taxon>Actinomycetes</taxon>
        <taxon>Micrococcales</taxon>
        <taxon>Brevibacteriaceae</taxon>
        <taxon>Brevibacterium</taxon>
    </lineage>
</organism>
<dbReference type="CDD" id="cd05009">
    <property type="entry name" value="SIS_GlmS_GlmD_2"/>
    <property type="match status" value="1"/>
</dbReference>
<name>A0A2H1J8Z9_BRELN</name>
<evidence type="ECO:0000313" key="3">
    <source>
        <dbReference type="Proteomes" id="UP000234641"/>
    </source>
</evidence>
<dbReference type="Gene3D" id="3.40.50.10490">
    <property type="entry name" value="Glucose-6-phosphate isomerase like protein, domain 1"/>
    <property type="match status" value="1"/>
</dbReference>
<dbReference type="GO" id="GO:0006487">
    <property type="term" value="P:protein N-linked glycosylation"/>
    <property type="evidence" value="ECO:0007669"/>
    <property type="project" value="TreeGrafter"/>
</dbReference>
<dbReference type="GO" id="GO:0006002">
    <property type="term" value="P:fructose 6-phosphate metabolic process"/>
    <property type="evidence" value="ECO:0007669"/>
    <property type="project" value="TreeGrafter"/>
</dbReference>
<dbReference type="Gene3D" id="1.10.10.2240">
    <property type="match status" value="1"/>
</dbReference>
<dbReference type="PROSITE" id="PS51464">
    <property type="entry name" value="SIS"/>
    <property type="match status" value="1"/>
</dbReference>
<evidence type="ECO:0000259" key="1">
    <source>
        <dbReference type="PROSITE" id="PS51464"/>
    </source>
</evidence>
<dbReference type="AlphaFoldDB" id="A0A2H1J8Z9"/>
<proteinExistence type="predicted"/>
<dbReference type="InterPro" id="IPR046348">
    <property type="entry name" value="SIS_dom_sf"/>
</dbReference>
<dbReference type="GO" id="GO:0097367">
    <property type="term" value="F:carbohydrate derivative binding"/>
    <property type="evidence" value="ECO:0007669"/>
    <property type="project" value="InterPro"/>
</dbReference>
<dbReference type="CDD" id="cd05710">
    <property type="entry name" value="SIS_1"/>
    <property type="match status" value="1"/>
</dbReference>
<dbReference type="GO" id="GO:0004360">
    <property type="term" value="F:glutamine-fructose-6-phosphate transaminase (isomerizing) activity"/>
    <property type="evidence" value="ECO:0007669"/>
    <property type="project" value="TreeGrafter"/>
</dbReference>
<reference evidence="2 3" key="1">
    <citation type="submission" date="2017-03" db="EMBL/GenBank/DDBJ databases">
        <authorList>
            <person name="Afonso C.L."/>
            <person name="Miller P.J."/>
            <person name="Scott M.A."/>
            <person name="Spackman E."/>
            <person name="Goraichik I."/>
            <person name="Dimitrov K.M."/>
            <person name="Suarez D.L."/>
            <person name="Swayne D.E."/>
        </authorList>
    </citation>
    <scope>NUCLEOTIDE SEQUENCE [LARGE SCALE GENOMIC DNA]</scope>
    <source>
        <strain evidence="2 3">ATCC 9172</strain>
    </source>
</reference>
<protein>
    <submittedName>
        <fullName evidence="2">Fructoselysine 6-phosphate deglycase</fullName>
    </submittedName>
</protein>
<dbReference type="PANTHER" id="PTHR10937">
    <property type="entry name" value="GLUCOSAMINE--FRUCTOSE-6-PHOSPHATE AMINOTRANSFERASE, ISOMERIZING"/>
    <property type="match status" value="1"/>
</dbReference>
<dbReference type="RefSeq" id="WP_170286884.1">
    <property type="nucleotide sequence ID" value="NZ_FXYY01000010.1"/>
</dbReference>
<dbReference type="InterPro" id="IPR001347">
    <property type="entry name" value="SIS_dom"/>
</dbReference>
<dbReference type="Gene3D" id="3.40.50.12570">
    <property type="match status" value="1"/>
</dbReference>
<feature type="domain" description="SIS" evidence="1">
    <location>
        <begin position="20"/>
        <end position="163"/>
    </location>
</feature>
<dbReference type="InterPro" id="IPR035490">
    <property type="entry name" value="GlmS/FrlB_SIS"/>
</dbReference>
<evidence type="ECO:0000313" key="2">
    <source>
        <dbReference type="EMBL" id="SMX83985.1"/>
    </source>
</evidence>
<dbReference type="InterPro" id="IPR035488">
    <property type="entry name" value="FrlB_SIS"/>
</dbReference>
<dbReference type="SUPFAM" id="SSF53697">
    <property type="entry name" value="SIS domain"/>
    <property type="match status" value="1"/>
</dbReference>